<proteinExistence type="predicted"/>
<dbReference type="Pfam" id="PF13765">
    <property type="entry name" value="PRY"/>
    <property type="match status" value="1"/>
</dbReference>
<dbReference type="PRINTS" id="PR01407">
    <property type="entry name" value="BUTYPHLNCDUF"/>
</dbReference>
<dbReference type="InterPro" id="IPR001870">
    <property type="entry name" value="B30.2/SPRY"/>
</dbReference>
<evidence type="ECO:0000313" key="3">
    <source>
        <dbReference type="Proteomes" id="UP000694701"/>
    </source>
</evidence>
<reference evidence="2" key="1">
    <citation type="submission" date="2025-08" db="UniProtKB">
        <authorList>
            <consortium name="Ensembl"/>
        </authorList>
    </citation>
    <scope>IDENTIFICATION</scope>
</reference>
<dbReference type="Gene3D" id="2.60.120.920">
    <property type="match status" value="1"/>
</dbReference>
<dbReference type="InterPro" id="IPR003877">
    <property type="entry name" value="SPRY_dom"/>
</dbReference>
<name>A0A8C2IBR8_CYPCA</name>
<dbReference type="Pfam" id="PF00622">
    <property type="entry name" value="SPRY"/>
    <property type="match status" value="1"/>
</dbReference>
<dbReference type="CDD" id="cd13733">
    <property type="entry name" value="SPRY_PRY_C-I_1"/>
    <property type="match status" value="1"/>
</dbReference>
<evidence type="ECO:0000313" key="2">
    <source>
        <dbReference type="Ensembl" id="ENSCCRP00020077630.1"/>
    </source>
</evidence>
<protein>
    <submittedName>
        <fullName evidence="2">Si:ch211-114c12.5</fullName>
    </submittedName>
</protein>
<dbReference type="PANTHER" id="PTHR24103">
    <property type="entry name" value="E3 UBIQUITIN-PROTEIN LIGASE TRIM"/>
    <property type="match status" value="1"/>
</dbReference>
<organism evidence="2 3">
    <name type="scientific">Cyprinus carpio</name>
    <name type="common">Common carp</name>
    <dbReference type="NCBI Taxonomy" id="7962"/>
    <lineage>
        <taxon>Eukaryota</taxon>
        <taxon>Metazoa</taxon>
        <taxon>Chordata</taxon>
        <taxon>Craniata</taxon>
        <taxon>Vertebrata</taxon>
        <taxon>Euteleostomi</taxon>
        <taxon>Actinopterygii</taxon>
        <taxon>Neopterygii</taxon>
        <taxon>Teleostei</taxon>
        <taxon>Ostariophysi</taxon>
        <taxon>Cypriniformes</taxon>
        <taxon>Cyprinidae</taxon>
        <taxon>Cyprininae</taxon>
        <taxon>Cyprinus</taxon>
    </lineage>
</organism>
<sequence>MKSILKGKSKFIDYDFSNNAHFIVCLNVKEAEMKDVFVCVSEYEAPEAGLSVTIGAVRWNLPDESLQAHSSVPSKSSQSPRQKDLKDLRSLQECVKFITQWKQQVEHVCRPGSSADESPNINVHAEPYSLEQCRKLILDWAKELKKVDDLFSEGTWRQERDVSLEQKENKVDSAKHMEQKIMEWAKELHTVSERVGVMRQELAHFLKQLELKKRKILTLLPFLEFITWSLLKEDSQGVVPQLWLLNKQRTWKTETPKYIPNSVWKWIRSASVDITLDPMTNHPWLQLSDDKRKVQEALNETEVSFSTQRFDSWPCVLGWEGLTSGRYYWEVDIANDGYWRIGVTTASSKRQGRCPMNPSEGFWTIWRSTRQFFACTKPETELPLSLVPKKLGVYLDYEEGQVSFYKVETRSHIFTFIANFREKLYPIFAPLDGRTLITLSSTEVKPEASSRENLQFF</sequence>
<dbReference type="Ensembl" id="ENSCCRT00020085109.1">
    <property type="protein sequence ID" value="ENSCCRP00020077630.1"/>
    <property type="gene ID" value="ENSCCRG00020036119.1"/>
</dbReference>
<feature type="domain" description="B30.2/SPRY" evidence="1">
    <location>
        <begin position="254"/>
        <end position="446"/>
    </location>
</feature>
<dbReference type="InterPro" id="IPR013320">
    <property type="entry name" value="ConA-like_dom_sf"/>
</dbReference>
<dbReference type="InterPro" id="IPR043136">
    <property type="entry name" value="B30.2/SPRY_sf"/>
</dbReference>
<dbReference type="FunFam" id="2.60.120.920:FF:000004">
    <property type="entry name" value="Butyrophilin subfamily 1 member A1"/>
    <property type="match status" value="1"/>
</dbReference>
<dbReference type="AlphaFoldDB" id="A0A8C2IBR8"/>
<dbReference type="SMART" id="SM00589">
    <property type="entry name" value="PRY"/>
    <property type="match status" value="1"/>
</dbReference>
<evidence type="ECO:0000259" key="1">
    <source>
        <dbReference type="PROSITE" id="PS50188"/>
    </source>
</evidence>
<dbReference type="InterPro" id="IPR050143">
    <property type="entry name" value="TRIM/RBCC"/>
</dbReference>
<dbReference type="SUPFAM" id="SSF49899">
    <property type="entry name" value="Concanavalin A-like lectins/glucanases"/>
    <property type="match status" value="1"/>
</dbReference>
<dbReference type="InterPro" id="IPR006574">
    <property type="entry name" value="PRY"/>
</dbReference>
<dbReference type="InterPro" id="IPR003879">
    <property type="entry name" value="Butyrophylin_SPRY"/>
</dbReference>
<dbReference type="Proteomes" id="UP000694701">
    <property type="component" value="Unplaced"/>
</dbReference>
<dbReference type="PROSITE" id="PS50188">
    <property type="entry name" value="B302_SPRY"/>
    <property type="match status" value="1"/>
</dbReference>
<accession>A0A8C2IBR8</accession>
<dbReference type="SMART" id="SM00449">
    <property type="entry name" value="SPRY"/>
    <property type="match status" value="1"/>
</dbReference>